<protein>
    <submittedName>
        <fullName evidence="1">Uncharacterized protein</fullName>
    </submittedName>
</protein>
<accession>A0ACB9ZYE8</accession>
<organism evidence="1 2">
    <name type="scientific">Catharanthus roseus</name>
    <name type="common">Madagascar periwinkle</name>
    <name type="synonym">Vinca rosea</name>
    <dbReference type="NCBI Taxonomy" id="4058"/>
    <lineage>
        <taxon>Eukaryota</taxon>
        <taxon>Viridiplantae</taxon>
        <taxon>Streptophyta</taxon>
        <taxon>Embryophyta</taxon>
        <taxon>Tracheophyta</taxon>
        <taxon>Spermatophyta</taxon>
        <taxon>Magnoliopsida</taxon>
        <taxon>eudicotyledons</taxon>
        <taxon>Gunneridae</taxon>
        <taxon>Pentapetalae</taxon>
        <taxon>asterids</taxon>
        <taxon>lamiids</taxon>
        <taxon>Gentianales</taxon>
        <taxon>Apocynaceae</taxon>
        <taxon>Rauvolfioideae</taxon>
        <taxon>Vinceae</taxon>
        <taxon>Catharanthinae</taxon>
        <taxon>Catharanthus</taxon>
    </lineage>
</organism>
<sequence length="426" mass="48975">MRDEDSSPHANFGVRDDLSQNFQESFQTLGTQDGGRGRRGVSPTTGCRLHPAVNGRVPLVEENKETSLSMMVVLAKELFEGVNVIMMYGIKNYQREYDEYHEGYDHGAHTHEGYNFGAYYRNDSDEGRGVEGRRSIEKEVGHILEDLSISLSLNPSSLCYEVSLEELKSLLDSYTFQMISLVELNIVSFVLEFDRNPLQHVCTVTSMRGRRHTIEFEGQGKNVGGKLLLCYEDLTMSFSSKLFLFYFVFSFKELKLFLELNSFYEERVHCLVWIFCGDFHSKFKGEFVENCDYESPFLYASKKNLVGFISSIKLLCLESYKFEFPHEEQKELCYLWNSYGIGTLVNKLDALFSYSLQSLECFGNIHSTVPFNASISNVVRLLWLFEGLVSRTNPFKGGADDMTRDRHENMESFQGSVTRSRAWKIE</sequence>
<comment type="caution">
    <text evidence="1">The sequence shown here is derived from an EMBL/GenBank/DDBJ whole genome shotgun (WGS) entry which is preliminary data.</text>
</comment>
<gene>
    <name evidence="1" type="ORF">M9H77_30546</name>
</gene>
<dbReference type="EMBL" id="CM044707">
    <property type="protein sequence ID" value="KAI5653359.1"/>
    <property type="molecule type" value="Genomic_DNA"/>
</dbReference>
<evidence type="ECO:0000313" key="1">
    <source>
        <dbReference type="EMBL" id="KAI5653359.1"/>
    </source>
</evidence>
<proteinExistence type="predicted"/>
<dbReference type="Proteomes" id="UP001060085">
    <property type="component" value="Linkage Group LG07"/>
</dbReference>
<evidence type="ECO:0000313" key="2">
    <source>
        <dbReference type="Proteomes" id="UP001060085"/>
    </source>
</evidence>
<reference evidence="2" key="1">
    <citation type="journal article" date="2023" name="Nat. Plants">
        <title>Single-cell RNA sequencing provides a high-resolution roadmap for understanding the multicellular compartmentation of specialized metabolism.</title>
        <authorList>
            <person name="Sun S."/>
            <person name="Shen X."/>
            <person name="Li Y."/>
            <person name="Li Y."/>
            <person name="Wang S."/>
            <person name="Li R."/>
            <person name="Zhang H."/>
            <person name="Shen G."/>
            <person name="Guo B."/>
            <person name="Wei J."/>
            <person name="Xu J."/>
            <person name="St-Pierre B."/>
            <person name="Chen S."/>
            <person name="Sun C."/>
        </authorList>
    </citation>
    <scope>NUCLEOTIDE SEQUENCE [LARGE SCALE GENOMIC DNA]</scope>
</reference>
<name>A0ACB9ZYE8_CATRO</name>
<keyword evidence="2" id="KW-1185">Reference proteome</keyword>